<dbReference type="AlphaFoldDB" id="A0A7W8A1X5"/>
<name>A0A7W8A1X5_9ACTN</name>
<keyword evidence="2 3" id="KW-0040">ANK repeat</keyword>
<reference evidence="4 5" key="1">
    <citation type="submission" date="2020-08" db="EMBL/GenBank/DDBJ databases">
        <title>Genomic Encyclopedia of Type Strains, Phase IV (KMG-IV): sequencing the most valuable type-strain genomes for metagenomic binning, comparative biology and taxonomic classification.</title>
        <authorList>
            <person name="Goeker M."/>
        </authorList>
    </citation>
    <scope>NUCLEOTIDE SEQUENCE [LARGE SCALE GENOMIC DNA]</scope>
    <source>
        <strain evidence="4 5">DSM 45385</strain>
    </source>
</reference>
<evidence type="ECO:0000256" key="2">
    <source>
        <dbReference type="ARBA" id="ARBA00023043"/>
    </source>
</evidence>
<evidence type="ECO:0000313" key="5">
    <source>
        <dbReference type="Proteomes" id="UP000568380"/>
    </source>
</evidence>
<organism evidence="4 5">
    <name type="scientific">Nonomuraea endophytica</name>
    <dbReference type="NCBI Taxonomy" id="714136"/>
    <lineage>
        <taxon>Bacteria</taxon>
        <taxon>Bacillati</taxon>
        <taxon>Actinomycetota</taxon>
        <taxon>Actinomycetes</taxon>
        <taxon>Streptosporangiales</taxon>
        <taxon>Streptosporangiaceae</taxon>
        <taxon>Nonomuraea</taxon>
    </lineage>
</organism>
<dbReference type="EMBL" id="JACHIN010000004">
    <property type="protein sequence ID" value="MBB5078046.1"/>
    <property type="molecule type" value="Genomic_DNA"/>
</dbReference>
<keyword evidence="1" id="KW-0677">Repeat</keyword>
<dbReference type="PROSITE" id="PS50088">
    <property type="entry name" value="ANK_REPEAT"/>
    <property type="match status" value="2"/>
</dbReference>
<dbReference type="Pfam" id="PF12796">
    <property type="entry name" value="Ank_2"/>
    <property type="match status" value="1"/>
</dbReference>
<evidence type="ECO:0000256" key="3">
    <source>
        <dbReference type="PROSITE-ProRule" id="PRU00023"/>
    </source>
</evidence>
<sequence>MPISRLPDHPSAEALRKQAKTLLRYVRAGVPEALAMVEEFHPRRPSAPKLADAQLVTARRHGFPSWGRLMKHLETVGRYTRSPHEVPATDDPATEFLRVACLTYGDDYPGRLREADELLAADPGLATANVYTMAATGSATPLRAALAADPSLAAAQGGPFGWEPLLYLAYARLKRPGRYAEAARILLDHGADPDAGFLWDGLPSPFTALTGAFGGGEGDQPPHPSGLELARVLLAAGADANDAQTVYNLGLGGSWSDDTAHLELMLEYGLGRGDGGPWRARLGHELASPAELLSEELATAALRGGPRRVRLLLEYGVPVDRPGAHPAFGGRTPYELALLHGHREVAELLAAAGARRPELGELEAFAAACMSGDAGAVATFGPEVLARALAETPGLVNRAAEHGRPDVVRLLAGLGFDVGHRERSTPLHLAAWNDDVDTVKALLELGADPAATDDDHDSTPLDWAEYGGKRQVTAYLRMTYPGLM</sequence>
<dbReference type="PANTHER" id="PTHR24189">
    <property type="entry name" value="MYOTROPHIN"/>
    <property type="match status" value="1"/>
</dbReference>
<dbReference type="Gene3D" id="1.25.40.20">
    <property type="entry name" value="Ankyrin repeat-containing domain"/>
    <property type="match status" value="3"/>
</dbReference>
<dbReference type="PANTHER" id="PTHR24189:SF50">
    <property type="entry name" value="ANKYRIN REPEAT AND SOCS BOX PROTEIN 2"/>
    <property type="match status" value="1"/>
</dbReference>
<comment type="caution">
    <text evidence="4">The sequence shown here is derived from an EMBL/GenBank/DDBJ whole genome shotgun (WGS) entry which is preliminary data.</text>
</comment>
<dbReference type="SUPFAM" id="SSF48403">
    <property type="entry name" value="Ankyrin repeat"/>
    <property type="match status" value="1"/>
</dbReference>
<feature type="repeat" description="ANK" evidence="3">
    <location>
        <begin position="422"/>
        <end position="454"/>
    </location>
</feature>
<dbReference type="Proteomes" id="UP000568380">
    <property type="component" value="Unassembled WGS sequence"/>
</dbReference>
<protein>
    <submittedName>
        <fullName evidence="4">Ankyrin repeat protein</fullName>
    </submittedName>
</protein>
<gene>
    <name evidence="4" type="ORF">HNR40_003521</name>
</gene>
<proteinExistence type="predicted"/>
<keyword evidence="5" id="KW-1185">Reference proteome</keyword>
<dbReference type="InterPro" id="IPR036770">
    <property type="entry name" value="Ankyrin_rpt-contain_sf"/>
</dbReference>
<feature type="repeat" description="ANK" evidence="3">
    <location>
        <begin position="329"/>
        <end position="354"/>
    </location>
</feature>
<evidence type="ECO:0000256" key="1">
    <source>
        <dbReference type="ARBA" id="ARBA00022737"/>
    </source>
</evidence>
<dbReference type="InterPro" id="IPR050745">
    <property type="entry name" value="Multifunctional_regulatory"/>
</dbReference>
<dbReference type="SMART" id="SM00248">
    <property type="entry name" value="ANK"/>
    <property type="match status" value="3"/>
</dbReference>
<dbReference type="RefSeq" id="WP_184962426.1">
    <property type="nucleotide sequence ID" value="NZ_JACHIN010000004.1"/>
</dbReference>
<evidence type="ECO:0000313" key="4">
    <source>
        <dbReference type="EMBL" id="MBB5078046.1"/>
    </source>
</evidence>
<dbReference type="InterPro" id="IPR002110">
    <property type="entry name" value="Ankyrin_rpt"/>
</dbReference>
<accession>A0A7W8A1X5</accession>
<dbReference type="PROSITE" id="PS50297">
    <property type="entry name" value="ANK_REP_REGION"/>
    <property type="match status" value="2"/>
</dbReference>